<keyword evidence="8" id="KW-0999">Mitochondrion inner membrane</keyword>
<dbReference type="GO" id="GO:0005743">
    <property type="term" value="C:mitochondrial inner membrane"/>
    <property type="evidence" value="ECO:0007669"/>
    <property type="project" value="UniProtKB-SubCell"/>
</dbReference>
<evidence type="ECO:0000313" key="17">
    <source>
        <dbReference type="EMBL" id="CAE2252373.1"/>
    </source>
</evidence>
<dbReference type="InterPro" id="IPR002067">
    <property type="entry name" value="MCP"/>
</dbReference>
<evidence type="ECO:0000256" key="6">
    <source>
        <dbReference type="ARBA" id="ARBA00022692"/>
    </source>
</evidence>
<keyword evidence="10" id="KW-0496">Mitochondrion</keyword>
<comment type="similarity">
    <text evidence="2 15">Belongs to the mitochondrial carrier (TC 2.A.29) family.</text>
</comment>
<evidence type="ECO:0000256" key="2">
    <source>
        <dbReference type="ARBA" id="ARBA00006375"/>
    </source>
</evidence>
<evidence type="ECO:0000256" key="9">
    <source>
        <dbReference type="ARBA" id="ARBA00022989"/>
    </source>
</evidence>
<evidence type="ECO:0000256" key="8">
    <source>
        <dbReference type="ARBA" id="ARBA00022792"/>
    </source>
</evidence>
<protein>
    <recommendedName>
        <fullName evidence="16">ADP/ATP translocase</fullName>
    </recommendedName>
    <alternativeName>
        <fullName evidence="16">ADP,ATP carrier protein</fullName>
    </alternativeName>
</protein>
<dbReference type="GO" id="GO:0005471">
    <property type="term" value="F:ATP:ADP antiporter activity"/>
    <property type="evidence" value="ECO:0007669"/>
    <property type="project" value="UniProtKB-UniRule"/>
</dbReference>
<keyword evidence="11 14" id="KW-0472">Membrane</keyword>
<evidence type="ECO:0000256" key="11">
    <source>
        <dbReference type="ARBA" id="ARBA00023136"/>
    </source>
</evidence>
<comment type="catalytic activity">
    <reaction evidence="12">
        <text>ADP(in) + ATP(out) = ADP(out) + ATP(in)</text>
        <dbReference type="Rhea" id="RHEA:34999"/>
        <dbReference type="ChEBI" id="CHEBI:30616"/>
        <dbReference type="ChEBI" id="CHEBI:456216"/>
    </reaction>
    <physiologicalReaction direction="left-to-right" evidence="12">
        <dbReference type="Rhea" id="RHEA:35000"/>
    </physiologicalReaction>
</comment>
<comment type="caution">
    <text evidence="16">Lacks conserved residue(s) required for the propagation of feature annotation.</text>
</comment>
<evidence type="ECO:0000256" key="3">
    <source>
        <dbReference type="ARBA" id="ARBA00011245"/>
    </source>
</evidence>
<evidence type="ECO:0000256" key="5">
    <source>
        <dbReference type="ARBA" id="ARBA00022449"/>
    </source>
</evidence>
<evidence type="ECO:0000256" key="7">
    <source>
        <dbReference type="ARBA" id="ARBA00022737"/>
    </source>
</evidence>
<evidence type="ECO:0000256" key="14">
    <source>
        <dbReference type="PROSITE-ProRule" id="PRU00282"/>
    </source>
</evidence>
<gene>
    <name evidence="17" type="ORF">OAUR00152_LOCUS21998</name>
    <name evidence="18" type="ORF">OAUR00152_LOCUS22076</name>
</gene>
<evidence type="ECO:0000256" key="15">
    <source>
        <dbReference type="RuleBase" id="RU000488"/>
    </source>
</evidence>
<dbReference type="PANTHER" id="PTHR45635:SF14">
    <property type="entry name" value="ADP_ATP TRANSLOCASE"/>
    <property type="match status" value="1"/>
</dbReference>
<keyword evidence="5" id="KW-0050">Antiport</keyword>
<feature type="transmembrane region" description="Helical" evidence="16">
    <location>
        <begin position="111"/>
        <end position="129"/>
    </location>
</feature>
<keyword evidence="4 15" id="KW-0813">Transport</keyword>
<proteinExistence type="inferred from homology"/>
<comment type="function">
    <text evidence="16">Catalyzes the exchange of ADP and ATP across the membrane.</text>
</comment>
<reference evidence="17" key="1">
    <citation type="submission" date="2021-01" db="EMBL/GenBank/DDBJ databases">
        <authorList>
            <person name="Corre E."/>
            <person name="Pelletier E."/>
            <person name="Niang G."/>
            <person name="Scheremetjew M."/>
            <person name="Finn R."/>
            <person name="Kale V."/>
            <person name="Holt S."/>
            <person name="Cochrane G."/>
            <person name="Meng A."/>
            <person name="Brown T."/>
            <person name="Cohen L."/>
        </authorList>
    </citation>
    <scope>NUCLEOTIDE SEQUENCE</scope>
    <source>
        <strain evidence="17">Isolate 1302-5</strain>
    </source>
</reference>
<dbReference type="InterPro" id="IPR018108">
    <property type="entry name" value="MCP_transmembrane"/>
</dbReference>
<feature type="repeat" description="Solcar" evidence="14">
    <location>
        <begin position="51"/>
        <end position="140"/>
    </location>
</feature>
<dbReference type="PRINTS" id="PR00926">
    <property type="entry name" value="MITOCARRIER"/>
</dbReference>
<dbReference type="GO" id="GO:0140021">
    <property type="term" value="P:mitochondrial ADP transmembrane transport"/>
    <property type="evidence" value="ECO:0007669"/>
    <property type="project" value="InterPro"/>
</dbReference>
<evidence type="ECO:0000256" key="1">
    <source>
        <dbReference type="ARBA" id="ARBA00004448"/>
    </source>
</evidence>
<feature type="repeat" description="Solcar" evidence="14">
    <location>
        <begin position="162"/>
        <end position="249"/>
    </location>
</feature>
<organism evidence="17">
    <name type="scientific">Odontella aurita</name>
    <dbReference type="NCBI Taxonomy" id="265563"/>
    <lineage>
        <taxon>Eukaryota</taxon>
        <taxon>Sar</taxon>
        <taxon>Stramenopiles</taxon>
        <taxon>Ochrophyta</taxon>
        <taxon>Bacillariophyta</taxon>
        <taxon>Mediophyceae</taxon>
        <taxon>Biddulphiophycidae</taxon>
        <taxon>Eupodiscales</taxon>
        <taxon>Odontellaceae</taxon>
        <taxon>Odontella</taxon>
    </lineage>
</organism>
<dbReference type="PANTHER" id="PTHR45635">
    <property type="entry name" value="ADP,ATP CARRIER PROTEIN 1-RELATED-RELATED"/>
    <property type="match status" value="1"/>
</dbReference>
<dbReference type="EMBL" id="HBKQ01032225">
    <property type="protein sequence ID" value="CAE2252373.1"/>
    <property type="molecule type" value="Transcribed_RNA"/>
</dbReference>
<evidence type="ECO:0000256" key="13">
    <source>
        <dbReference type="ARBA" id="ARBA00045250"/>
    </source>
</evidence>
<keyword evidence="9 16" id="KW-1133">Transmembrane helix</keyword>
<evidence type="ECO:0000256" key="10">
    <source>
        <dbReference type="ARBA" id="ARBA00023128"/>
    </source>
</evidence>
<comment type="subcellular location">
    <subcellularLocation>
        <location evidence="16">Membrane</location>
        <topology evidence="16">Multi-pass membrane protein</topology>
    </subcellularLocation>
    <subcellularLocation>
        <location evidence="1">Mitochondrion inner membrane</location>
        <topology evidence="1">Multi-pass membrane protein</topology>
    </subcellularLocation>
</comment>
<dbReference type="AlphaFoldDB" id="A0A6U6GBS2"/>
<evidence type="ECO:0000256" key="4">
    <source>
        <dbReference type="ARBA" id="ARBA00022448"/>
    </source>
</evidence>
<feature type="transmembrane region" description="Helical" evidence="16">
    <location>
        <begin position="52"/>
        <end position="72"/>
    </location>
</feature>
<accession>A0A6U6GBS2</accession>
<dbReference type="InterPro" id="IPR002113">
    <property type="entry name" value="ADT_euk_type"/>
</dbReference>
<keyword evidence="6 14" id="KW-0812">Transmembrane</keyword>
<dbReference type="EMBL" id="HBKQ01032336">
    <property type="protein sequence ID" value="CAE2252521.1"/>
    <property type="molecule type" value="Transcribed_RNA"/>
</dbReference>
<dbReference type="GO" id="GO:1990544">
    <property type="term" value="P:mitochondrial ATP transmembrane transport"/>
    <property type="evidence" value="ECO:0007669"/>
    <property type="project" value="InterPro"/>
</dbReference>
<name>A0A6U6GBS2_9STRA</name>
<dbReference type="InterPro" id="IPR023395">
    <property type="entry name" value="MCP_dom_sf"/>
</dbReference>
<evidence type="ECO:0000313" key="18">
    <source>
        <dbReference type="EMBL" id="CAE2252521.1"/>
    </source>
</evidence>
<sequence>MAFWRGNTPTILIQAATSSLNFMFYDSYKKAASHLLRLSHTSESLRDERKHAMLSSFLSGGLAGGSTITIIYPLGFMRTRLAVDVGSETRMYPRGMRDVFWSTLKSDGIRGFFAGYGIALASVSLYRVVYLGGYDVTKKELVNRKSSASASPLDIANPTVQPTVYERFFAAQFVSILASITHYPLDSVRRRLMMQAGRSDRQYASALDCFGKIFYQEGIGGFYLGIGPNIVRSVGAALVLVSYDAFKSILW</sequence>
<evidence type="ECO:0000256" key="16">
    <source>
        <dbReference type="RuleBase" id="RU368008"/>
    </source>
</evidence>
<dbReference type="PROSITE" id="PS50920">
    <property type="entry name" value="SOLCAR"/>
    <property type="match status" value="3"/>
</dbReference>
<dbReference type="SUPFAM" id="SSF103506">
    <property type="entry name" value="Mitochondrial carrier"/>
    <property type="match status" value="1"/>
</dbReference>
<feature type="repeat" description="Solcar" evidence="14">
    <location>
        <begin position="1"/>
        <end position="31"/>
    </location>
</feature>
<evidence type="ECO:0000256" key="12">
    <source>
        <dbReference type="ARBA" id="ARBA00024143"/>
    </source>
</evidence>
<dbReference type="Gene3D" id="1.50.40.10">
    <property type="entry name" value="Mitochondrial carrier domain"/>
    <property type="match status" value="1"/>
</dbReference>
<comment type="subunit">
    <text evidence="3 16">Monomer.</text>
</comment>
<comment type="function">
    <text evidence="13">ADP:ATP antiporter that mediates import of ADP into the mitochondrial matrix for ATP synthesis, and export of ATP out to fuel the cell. Cycles between the cytoplasmic-open state (c-state) and the matrix-open state (m-state): operates by the alternating access mechanism with a single substrate-binding site intermittently exposed to either the cytosolic (c-state) or matrix (m-state) side of the inner mitochondrial membrane.</text>
</comment>
<keyword evidence="7" id="KW-0677">Repeat</keyword>
<dbReference type="Pfam" id="PF00153">
    <property type="entry name" value="Mito_carr"/>
    <property type="match status" value="3"/>
</dbReference>